<accession>A0A6D2I4I8</accession>
<dbReference type="InterPro" id="IPR036397">
    <property type="entry name" value="RNaseH_sf"/>
</dbReference>
<dbReference type="GO" id="GO:0003676">
    <property type="term" value="F:nucleic acid binding"/>
    <property type="evidence" value="ECO:0007669"/>
    <property type="project" value="InterPro"/>
</dbReference>
<keyword evidence="2" id="KW-0378">Hydrolase</keyword>
<keyword evidence="4" id="KW-1185">Reference proteome</keyword>
<dbReference type="InterPro" id="IPR051132">
    <property type="entry name" value="3-5_Exonuclease_domain"/>
</dbReference>
<name>A0A6D2I4I8_9BRAS</name>
<dbReference type="InterPro" id="IPR012337">
    <property type="entry name" value="RNaseH-like_sf"/>
</dbReference>
<protein>
    <recommendedName>
        <fullName evidence="5">3'-5' exonuclease domain-containing protein</fullName>
    </recommendedName>
</protein>
<sequence length="187" mass="21210">MSSTFHLRWSPHETIKITIAVNQEQVDEGIKALVSNHHNRTRSIGLDVITKRDPWTNTAKAMLLQLSDGIQCLIIRLHCLDADTLPESLYNFLSLPAFTFSRFGIEDTMSLLKKDYCLSCKNTLEVGRSVWYHPKKSVTDTLWSMLIPSSSCISDVWDAEIDLADEMVHVAASNAFGAFRLGEKFRY</sequence>
<evidence type="ECO:0000313" key="4">
    <source>
        <dbReference type="Proteomes" id="UP000467841"/>
    </source>
</evidence>
<dbReference type="EMBL" id="CACVBM020000888">
    <property type="protein sequence ID" value="CAA7024542.1"/>
    <property type="molecule type" value="Genomic_DNA"/>
</dbReference>
<dbReference type="GO" id="GO:0008408">
    <property type="term" value="F:3'-5' exonuclease activity"/>
    <property type="evidence" value="ECO:0007669"/>
    <property type="project" value="TreeGrafter"/>
</dbReference>
<dbReference type="GO" id="GO:0005634">
    <property type="term" value="C:nucleus"/>
    <property type="evidence" value="ECO:0007669"/>
    <property type="project" value="TreeGrafter"/>
</dbReference>
<dbReference type="PANTHER" id="PTHR13620:SF121">
    <property type="entry name" value="EMB|CAB82946.1-RELATED"/>
    <property type="match status" value="1"/>
</dbReference>
<evidence type="ECO:0000313" key="3">
    <source>
        <dbReference type="EMBL" id="CAA7024542.1"/>
    </source>
</evidence>
<dbReference type="AlphaFoldDB" id="A0A6D2I4I8"/>
<evidence type="ECO:0000256" key="2">
    <source>
        <dbReference type="ARBA" id="ARBA00022801"/>
    </source>
</evidence>
<evidence type="ECO:0008006" key="5">
    <source>
        <dbReference type="Google" id="ProtNLM"/>
    </source>
</evidence>
<evidence type="ECO:0000256" key="1">
    <source>
        <dbReference type="ARBA" id="ARBA00022722"/>
    </source>
</evidence>
<keyword evidence="1" id="KW-0540">Nuclease</keyword>
<proteinExistence type="predicted"/>
<dbReference type="GO" id="GO:0005737">
    <property type="term" value="C:cytoplasm"/>
    <property type="evidence" value="ECO:0007669"/>
    <property type="project" value="TreeGrafter"/>
</dbReference>
<dbReference type="OrthoDB" id="446462at2759"/>
<organism evidence="3 4">
    <name type="scientific">Microthlaspi erraticum</name>
    <dbReference type="NCBI Taxonomy" id="1685480"/>
    <lineage>
        <taxon>Eukaryota</taxon>
        <taxon>Viridiplantae</taxon>
        <taxon>Streptophyta</taxon>
        <taxon>Embryophyta</taxon>
        <taxon>Tracheophyta</taxon>
        <taxon>Spermatophyta</taxon>
        <taxon>Magnoliopsida</taxon>
        <taxon>eudicotyledons</taxon>
        <taxon>Gunneridae</taxon>
        <taxon>Pentapetalae</taxon>
        <taxon>rosids</taxon>
        <taxon>malvids</taxon>
        <taxon>Brassicales</taxon>
        <taxon>Brassicaceae</taxon>
        <taxon>Coluteocarpeae</taxon>
        <taxon>Microthlaspi</taxon>
    </lineage>
</organism>
<reference evidence="3" key="1">
    <citation type="submission" date="2020-01" db="EMBL/GenBank/DDBJ databases">
        <authorList>
            <person name="Mishra B."/>
        </authorList>
    </citation>
    <scope>NUCLEOTIDE SEQUENCE [LARGE SCALE GENOMIC DNA]</scope>
</reference>
<gene>
    <name evidence="3" type="ORF">MERR_LOCUS11777</name>
</gene>
<dbReference type="SUPFAM" id="SSF53098">
    <property type="entry name" value="Ribonuclease H-like"/>
    <property type="match status" value="1"/>
</dbReference>
<dbReference type="Proteomes" id="UP000467841">
    <property type="component" value="Unassembled WGS sequence"/>
</dbReference>
<comment type="caution">
    <text evidence="3">The sequence shown here is derived from an EMBL/GenBank/DDBJ whole genome shotgun (WGS) entry which is preliminary data.</text>
</comment>
<dbReference type="Gene3D" id="3.30.420.10">
    <property type="entry name" value="Ribonuclease H-like superfamily/Ribonuclease H"/>
    <property type="match status" value="1"/>
</dbReference>
<dbReference type="PANTHER" id="PTHR13620">
    <property type="entry name" value="3-5 EXONUCLEASE"/>
    <property type="match status" value="1"/>
</dbReference>